<evidence type="ECO:0000313" key="2">
    <source>
        <dbReference type="Proteomes" id="UP000253741"/>
    </source>
</evidence>
<keyword evidence="2" id="KW-1185">Reference proteome</keyword>
<accession>A0A370B1Y7</accession>
<dbReference type="RefSeq" id="WP_114626893.1">
    <property type="nucleotide sequence ID" value="NZ_QQNA01000290.1"/>
</dbReference>
<dbReference type="Proteomes" id="UP000253741">
    <property type="component" value="Unassembled WGS sequence"/>
</dbReference>
<dbReference type="GO" id="GO:0003677">
    <property type="term" value="F:DNA binding"/>
    <property type="evidence" value="ECO:0007669"/>
    <property type="project" value="UniProtKB-KW"/>
</dbReference>
<reference evidence="1 2" key="1">
    <citation type="submission" date="2018-07" db="EMBL/GenBank/DDBJ databases">
        <title>Streptomyces species from bats.</title>
        <authorList>
            <person name="Dunlap C."/>
        </authorList>
    </citation>
    <scope>NUCLEOTIDE SEQUENCE [LARGE SCALE GENOMIC DNA]</scope>
    <source>
        <strain evidence="1 2">AC230</strain>
    </source>
</reference>
<name>A0A370B1Y7_9ACTN</name>
<comment type="caution">
    <text evidence="1">The sequence shown here is derived from an EMBL/GenBank/DDBJ whole genome shotgun (WGS) entry which is preliminary data.</text>
</comment>
<keyword evidence="1" id="KW-0238">DNA-binding</keyword>
<dbReference type="AlphaFoldDB" id="A0A370B1Y7"/>
<dbReference type="OrthoDB" id="9800023at2"/>
<proteinExistence type="predicted"/>
<sequence>MSADDALPPLRDDVLYTAEETAPYVRRTPIWLKRAARADEIPAIKSGRFWRWNAQQIRQLIAGEPHVPQRRRRSRRAS</sequence>
<dbReference type="EMBL" id="QQNA01000290">
    <property type="protein sequence ID" value="RDG34672.1"/>
    <property type="molecule type" value="Genomic_DNA"/>
</dbReference>
<evidence type="ECO:0000313" key="1">
    <source>
        <dbReference type="EMBL" id="RDG34672.1"/>
    </source>
</evidence>
<protein>
    <submittedName>
        <fullName evidence="1">DNA-binding protein</fullName>
    </submittedName>
</protein>
<gene>
    <name evidence="1" type="ORF">DVH02_29365</name>
</gene>
<organism evidence="1 2">
    <name type="scientific">Streptomyces corynorhini</name>
    <dbReference type="NCBI Taxonomy" id="2282652"/>
    <lineage>
        <taxon>Bacteria</taxon>
        <taxon>Bacillati</taxon>
        <taxon>Actinomycetota</taxon>
        <taxon>Actinomycetes</taxon>
        <taxon>Kitasatosporales</taxon>
        <taxon>Streptomycetaceae</taxon>
        <taxon>Streptomyces</taxon>
    </lineage>
</organism>